<protein>
    <submittedName>
        <fullName evidence="1">Uncharacterized protein</fullName>
    </submittedName>
</protein>
<proteinExistence type="predicted"/>
<comment type="caution">
    <text evidence="1">The sequence shown here is derived from an EMBL/GenBank/DDBJ whole genome shotgun (WGS) entry which is preliminary data.</text>
</comment>
<dbReference type="OrthoDB" id="2668725at2759"/>
<sequence>MQCLLLLLGVDRGLLIQWSLSLDEGLDGASLDFKGAGFSFFDGSLLVALVFRFSFLLPSATAWAAFTLYQFEICSLLILDGFEIGWVAGIQYHHPYPYPLITLTCDPRGLPRPMPMPNPDQCQLQGDHSSGGNYIDVSLHVVVKCATDTVMSMQPKFKHGTTLAQEGVYRQGTAINFSTHIKKAFDEANAIEGDVKAMVTQLAEEKK</sequence>
<evidence type="ECO:0000313" key="1">
    <source>
        <dbReference type="EMBL" id="KAG1771405.1"/>
    </source>
</evidence>
<keyword evidence="2" id="KW-1185">Reference proteome</keyword>
<evidence type="ECO:0000313" key="2">
    <source>
        <dbReference type="Proteomes" id="UP000714275"/>
    </source>
</evidence>
<gene>
    <name evidence="1" type="ORF">EV702DRAFT_1049025</name>
</gene>
<dbReference type="EMBL" id="JABBWD010000059">
    <property type="protein sequence ID" value="KAG1771405.1"/>
    <property type="molecule type" value="Genomic_DNA"/>
</dbReference>
<dbReference type="AlphaFoldDB" id="A0A9P7CXT8"/>
<accession>A0A9P7CXT8</accession>
<name>A0A9P7CXT8_9AGAM</name>
<reference evidence="1" key="1">
    <citation type="journal article" date="2020" name="New Phytol.">
        <title>Comparative genomics reveals dynamic genome evolution in host specialist ectomycorrhizal fungi.</title>
        <authorList>
            <person name="Lofgren L.A."/>
            <person name="Nguyen N.H."/>
            <person name="Vilgalys R."/>
            <person name="Ruytinx J."/>
            <person name="Liao H.L."/>
            <person name="Branco S."/>
            <person name="Kuo A."/>
            <person name="LaButti K."/>
            <person name="Lipzen A."/>
            <person name="Andreopoulos W."/>
            <person name="Pangilinan J."/>
            <person name="Riley R."/>
            <person name="Hundley H."/>
            <person name="Na H."/>
            <person name="Barry K."/>
            <person name="Grigoriev I.V."/>
            <person name="Stajich J.E."/>
            <person name="Kennedy P.G."/>
        </authorList>
    </citation>
    <scope>NUCLEOTIDE SEQUENCE</scope>
    <source>
        <strain evidence="1">DOB743</strain>
    </source>
</reference>
<dbReference type="Proteomes" id="UP000714275">
    <property type="component" value="Unassembled WGS sequence"/>
</dbReference>
<organism evidence="1 2">
    <name type="scientific">Suillus placidus</name>
    <dbReference type="NCBI Taxonomy" id="48579"/>
    <lineage>
        <taxon>Eukaryota</taxon>
        <taxon>Fungi</taxon>
        <taxon>Dikarya</taxon>
        <taxon>Basidiomycota</taxon>
        <taxon>Agaricomycotina</taxon>
        <taxon>Agaricomycetes</taxon>
        <taxon>Agaricomycetidae</taxon>
        <taxon>Boletales</taxon>
        <taxon>Suillineae</taxon>
        <taxon>Suillaceae</taxon>
        <taxon>Suillus</taxon>
    </lineage>
</organism>